<comment type="caution">
    <text evidence="1">The sequence shown here is derived from an EMBL/GenBank/DDBJ whole genome shotgun (WGS) entry which is preliminary data.</text>
</comment>
<reference evidence="1" key="1">
    <citation type="submission" date="2023-04" db="EMBL/GenBank/DDBJ databases">
        <title>Ambrosiozyma monospora NBRC 10751.</title>
        <authorList>
            <person name="Ichikawa N."/>
            <person name="Sato H."/>
            <person name="Tonouchi N."/>
        </authorList>
    </citation>
    <scope>NUCLEOTIDE SEQUENCE</scope>
    <source>
        <strain evidence="1">NBRC 10751</strain>
    </source>
</reference>
<accession>A0ACB5SXB4</accession>
<dbReference type="Proteomes" id="UP001165064">
    <property type="component" value="Unassembled WGS sequence"/>
</dbReference>
<gene>
    <name evidence="1" type="ORF">Amon02_000231500</name>
</gene>
<keyword evidence="2" id="KW-1185">Reference proteome</keyword>
<name>A0ACB5SXB4_AMBMO</name>
<evidence type="ECO:0000313" key="1">
    <source>
        <dbReference type="EMBL" id="GME75802.1"/>
    </source>
</evidence>
<dbReference type="EMBL" id="BSXS01001320">
    <property type="protein sequence ID" value="GME75802.1"/>
    <property type="molecule type" value="Genomic_DNA"/>
</dbReference>
<proteinExistence type="predicted"/>
<evidence type="ECO:0000313" key="2">
    <source>
        <dbReference type="Proteomes" id="UP001165064"/>
    </source>
</evidence>
<protein>
    <submittedName>
        <fullName evidence="1">Unnamed protein product</fullName>
    </submittedName>
</protein>
<organism evidence="1 2">
    <name type="scientific">Ambrosiozyma monospora</name>
    <name type="common">Yeast</name>
    <name type="synonym">Endomycopsis monosporus</name>
    <dbReference type="NCBI Taxonomy" id="43982"/>
    <lineage>
        <taxon>Eukaryota</taxon>
        <taxon>Fungi</taxon>
        <taxon>Dikarya</taxon>
        <taxon>Ascomycota</taxon>
        <taxon>Saccharomycotina</taxon>
        <taxon>Pichiomycetes</taxon>
        <taxon>Pichiales</taxon>
        <taxon>Pichiaceae</taxon>
        <taxon>Ambrosiozyma</taxon>
    </lineage>
</organism>
<sequence length="937" mass="108166">MAQIHSLRRFGLSWIFTKKCTATLRLVKHFEAGAKGRAPPAPKTHRPDSDRSIELKKPPDLFSEKSANEKRVGLHQNGPKSHISSFSICQVRFLFESRRRFSNSLSIGYPSKFWGLKDNIIDHESRESTSATEKQSDSSCTYSQNLSSRLDSIGRNSVTEDHEKPDKTTTTTTTTTGEMTSTTTQQRTIEDLVTYESFTRDKSVTELFKTFSKTLGDSIDFSPLFTTNFSSLRHIVANPVNSSIEQQKQSTSTTYNYQTIPEINDLLKSKKYHEVFQITETHFKKGVFLTPVELQNLINDMYPNSTIDVYTLAKEYTKIYDVTHFNVQTAEKLMNMCSKCYDYKLFDQLFTTYLSISETMSDEILTLALKIYLKSDNVYMATQIFNQSVMSYPTLKSGVINQYLEDLKRHTRNPNLCYSAYRLWTSRNLPTTVLTDVKLYRILKLWGSKEQIGWLITSMGTRKRMYDAESGLVSHCLIGEDGDIDDEFSSIDLVKLMGNGDFRAVYQIAPGKKYGNVYTLLKGAQEHDILNNIGHTVLWGHLIKKNYQSAMNVVLQSPDLNTLTIRVEIVVKRLAYLQRPEELVGFLMKLHKETGLPWDDEYLLVLWTSFVKRYPTAGSAITERFKSFLKSSPQNRLRYLKKVLRVKCDLPFKRDFAIADLKSVKRQLSSDLTPLEDRPTAEAMESRVKSGIKAKRSTMITALESCTTIDEFYRLLTIRESSPEQVQQMDTPGARIEEIAIEMKKHYFNLNNSKFLHEWIPGLLESKRHKLTFREMVRLLTLTTKLNSPELAYQVLDVIVDRGLLPKFHSEAMLLVHSLTRLYFRERDFKNLLSVLEMISHDVNFPIDNYFIDEFIVKTFTKHTDHLYGEINSFEFESAEERQLQLELCLALASYFESLVPKLHKVRELQTQQTVDKVENCLESLNEWLLDEIDAKH</sequence>